<dbReference type="SUPFAM" id="SSF53955">
    <property type="entry name" value="Lysozyme-like"/>
    <property type="match status" value="1"/>
</dbReference>
<dbReference type="Gene3D" id="3.30.10.20">
    <property type="match status" value="3"/>
</dbReference>
<name>A0A2M7TAT4_9ACTN</name>
<evidence type="ECO:0000256" key="12">
    <source>
        <dbReference type="ARBA" id="ARBA00034000"/>
    </source>
</evidence>
<keyword evidence="4" id="KW-0645">Protease</keyword>
<evidence type="ECO:0000256" key="5">
    <source>
        <dbReference type="ARBA" id="ARBA00022676"/>
    </source>
</evidence>
<evidence type="ECO:0000256" key="3">
    <source>
        <dbReference type="ARBA" id="ARBA00022645"/>
    </source>
</evidence>
<dbReference type="PROSITE" id="PS51178">
    <property type="entry name" value="PASTA"/>
    <property type="match status" value="3"/>
</dbReference>
<dbReference type="GO" id="GO:0071555">
    <property type="term" value="P:cell wall organization"/>
    <property type="evidence" value="ECO:0007669"/>
    <property type="project" value="UniProtKB-KW"/>
</dbReference>
<dbReference type="Pfam" id="PF03793">
    <property type="entry name" value="PASTA"/>
    <property type="match status" value="3"/>
</dbReference>
<dbReference type="InterPro" id="IPR036950">
    <property type="entry name" value="PBP_transglycosylase"/>
</dbReference>
<dbReference type="Pfam" id="PF00905">
    <property type="entry name" value="Transpeptidase"/>
    <property type="match status" value="1"/>
</dbReference>
<feature type="region of interest" description="Disordered" evidence="14">
    <location>
        <begin position="384"/>
        <end position="409"/>
    </location>
</feature>
<dbReference type="NCBIfam" id="TIGR02074">
    <property type="entry name" value="PBP_1a_fam"/>
    <property type="match status" value="1"/>
</dbReference>
<feature type="domain" description="PASTA" evidence="15">
    <location>
        <begin position="728"/>
        <end position="796"/>
    </location>
</feature>
<keyword evidence="5" id="KW-0328">Glycosyltransferase</keyword>
<evidence type="ECO:0000256" key="14">
    <source>
        <dbReference type="SAM" id="MobiDB-lite"/>
    </source>
</evidence>
<dbReference type="GO" id="GO:0006508">
    <property type="term" value="P:proteolysis"/>
    <property type="evidence" value="ECO:0007669"/>
    <property type="project" value="UniProtKB-KW"/>
</dbReference>
<dbReference type="PANTHER" id="PTHR32282">
    <property type="entry name" value="BINDING PROTEIN TRANSPEPTIDASE, PUTATIVE-RELATED"/>
    <property type="match status" value="1"/>
</dbReference>
<proteinExistence type="inferred from homology"/>
<evidence type="ECO:0000256" key="2">
    <source>
        <dbReference type="ARBA" id="ARBA00007739"/>
    </source>
</evidence>
<gene>
    <name evidence="16" type="ORF">COY37_01750</name>
</gene>
<organism evidence="16 17">
    <name type="scientific">Candidatus Aquicultor secundus</name>
    <dbReference type="NCBI Taxonomy" id="1973895"/>
    <lineage>
        <taxon>Bacteria</taxon>
        <taxon>Bacillati</taxon>
        <taxon>Actinomycetota</taxon>
        <taxon>Candidatus Aquicultoria</taxon>
        <taxon>Candidatus Aquicultorales</taxon>
        <taxon>Candidatus Aquicultoraceae</taxon>
        <taxon>Candidatus Aquicultor</taxon>
    </lineage>
</organism>
<dbReference type="SUPFAM" id="SSF56601">
    <property type="entry name" value="beta-lactamase/transpeptidase-like"/>
    <property type="match status" value="1"/>
</dbReference>
<dbReference type="InterPro" id="IPR023346">
    <property type="entry name" value="Lysozyme-like_dom_sf"/>
</dbReference>
<evidence type="ECO:0000313" key="16">
    <source>
        <dbReference type="EMBL" id="PIZ41765.1"/>
    </source>
</evidence>
<dbReference type="EMBL" id="PFNG01000043">
    <property type="protein sequence ID" value="PIZ41765.1"/>
    <property type="molecule type" value="Genomic_DNA"/>
</dbReference>
<dbReference type="Proteomes" id="UP000230956">
    <property type="component" value="Unassembled WGS sequence"/>
</dbReference>
<keyword evidence="11" id="KW-0961">Cell wall biogenesis/degradation</keyword>
<keyword evidence="7" id="KW-0378">Hydrolase</keyword>
<reference evidence="17" key="1">
    <citation type="submission" date="2017-09" db="EMBL/GenBank/DDBJ databases">
        <title>Depth-based differentiation of microbial function through sediment-hosted aquifers and enrichment of novel symbionts in the deep terrestrial subsurface.</title>
        <authorList>
            <person name="Probst A.J."/>
            <person name="Ladd B."/>
            <person name="Jarett J.K."/>
            <person name="Geller-Mcgrath D.E."/>
            <person name="Sieber C.M.K."/>
            <person name="Emerson J.B."/>
            <person name="Anantharaman K."/>
            <person name="Thomas B.C."/>
            <person name="Malmstrom R."/>
            <person name="Stieglmeier M."/>
            <person name="Klingl A."/>
            <person name="Woyke T."/>
            <person name="Ryan C.M."/>
            <person name="Banfield J.F."/>
        </authorList>
    </citation>
    <scope>NUCLEOTIDE SEQUENCE [LARGE SCALE GENOMIC DNA]</scope>
</reference>
<dbReference type="SMART" id="SM00740">
    <property type="entry name" value="PASTA"/>
    <property type="match status" value="3"/>
</dbReference>
<comment type="similarity">
    <text evidence="2">In the N-terminal section; belongs to the glycosyltransferase 51 family.</text>
</comment>
<dbReference type="InterPro" id="IPR001264">
    <property type="entry name" value="Glyco_trans_51"/>
</dbReference>
<dbReference type="Pfam" id="PF00912">
    <property type="entry name" value="Transgly"/>
    <property type="match status" value="1"/>
</dbReference>
<dbReference type="InterPro" id="IPR050396">
    <property type="entry name" value="Glycosyltr_51/Transpeptidase"/>
</dbReference>
<evidence type="ECO:0000256" key="6">
    <source>
        <dbReference type="ARBA" id="ARBA00022679"/>
    </source>
</evidence>
<dbReference type="FunFam" id="1.10.3810.10:FF:000001">
    <property type="entry name" value="Penicillin-binding protein 1A"/>
    <property type="match status" value="1"/>
</dbReference>
<keyword evidence="10" id="KW-0511">Multifunctional enzyme</keyword>
<dbReference type="Gene3D" id="3.40.710.10">
    <property type="entry name" value="DD-peptidase/beta-lactamase superfamily"/>
    <property type="match status" value="1"/>
</dbReference>
<evidence type="ECO:0000256" key="7">
    <source>
        <dbReference type="ARBA" id="ARBA00022801"/>
    </source>
</evidence>
<protein>
    <submittedName>
        <fullName evidence="16">Penicillin-binding protein</fullName>
    </submittedName>
</protein>
<dbReference type="GO" id="GO:0009252">
    <property type="term" value="P:peptidoglycan biosynthetic process"/>
    <property type="evidence" value="ECO:0007669"/>
    <property type="project" value="UniProtKB-KW"/>
</dbReference>
<dbReference type="CDD" id="cd06577">
    <property type="entry name" value="PASTA_pknB"/>
    <property type="match status" value="3"/>
</dbReference>
<dbReference type="GO" id="GO:0008360">
    <property type="term" value="P:regulation of cell shape"/>
    <property type="evidence" value="ECO:0007669"/>
    <property type="project" value="UniProtKB-KW"/>
</dbReference>
<comment type="catalytic activity">
    <reaction evidence="13">
        <text>[GlcNAc-(1-&gt;4)-Mur2Ac(oyl-L-Ala-gamma-D-Glu-L-Lys-D-Ala-D-Ala)](n)-di-trans,octa-cis-undecaprenyl diphosphate + beta-D-GlcNAc-(1-&gt;4)-Mur2Ac(oyl-L-Ala-gamma-D-Glu-L-Lys-D-Ala-D-Ala)-di-trans,octa-cis-undecaprenyl diphosphate = [GlcNAc-(1-&gt;4)-Mur2Ac(oyl-L-Ala-gamma-D-Glu-L-Lys-D-Ala-D-Ala)](n+1)-di-trans,octa-cis-undecaprenyl diphosphate + di-trans,octa-cis-undecaprenyl diphosphate + H(+)</text>
        <dbReference type="Rhea" id="RHEA:23708"/>
        <dbReference type="Rhea" id="RHEA-COMP:9602"/>
        <dbReference type="Rhea" id="RHEA-COMP:9603"/>
        <dbReference type="ChEBI" id="CHEBI:15378"/>
        <dbReference type="ChEBI" id="CHEBI:58405"/>
        <dbReference type="ChEBI" id="CHEBI:60033"/>
        <dbReference type="ChEBI" id="CHEBI:78435"/>
        <dbReference type="EC" id="2.4.99.28"/>
    </reaction>
</comment>
<dbReference type="PANTHER" id="PTHR32282:SF33">
    <property type="entry name" value="PEPTIDOGLYCAN GLYCOSYLTRANSFERASE"/>
    <property type="match status" value="1"/>
</dbReference>
<dbReference type="GO" id="GO:0030288">
    <property type="term" value="C:outer membrane-bounded periplasmic space"/>
    <property type="evidence" value="ECO:0007669"/>
    <property type="project" value="TreeGrafter"/>
</dbReference>
<evidence type="ECO:0000259" key="15">
    <source>
        <dbReference type="PROSITE" id="PS51178"/>
    </source>
</evidence>
<evidence type="ECO:0000256" key="9">
    <source>
        <dbReference type="ARBA" id="ARBA00022984"/>
    </source>
</evidence>
<evidence type="ECO:0000256" key="4">
    <source>
        <dbReference type="ARBA" id="ARBA00022670"/>
    </source>
</evidence>
<dbReference type="AlphaFoldDB" id="A0A2M7TAT4"/>
<sequence length="868" mass="93882">MGFILRHKILASIFTLLFGVATVAGTFVYESVRNLPDIGDVKGVIKNQTTYIYAADGTVITRLFHENRTIVPLNQISPVLQKAVISVEDQRFYEHKGIDYVRIIGALVRDVKNREAAQGASTITQQYVKNAYFSPEKTVQRKIREAFLATALERNYSKEQILEKYLNTIYFGSGAYGVEAASESYFGIPATKLSVEQSALLAGMIKNPAGYNPYKYPTQALERRNLVIDLMAEQGYISKAEAKAAEGRLMSVLPKKQSYVGIAPYYADWLIRNALDKTGFNEKDAYSQGLKIYTTLDPKMQESAELAWKKYLPSPRDPDVSLVAIDPKTGAVKAMVGGKDYNKQKLNIATQGPRQPGSAFKPFTLTAALMSGISPDDRFDASSPQTFKIPGNRPWTVHNSSGESGAGSMSLRRGTAWSVNVVYAGLVAKIGVDKVIDAARLLGITADLNANPAITLGGLKVGVTPFEMASAYSTFANNGQYNEPYGVERIDLPNGQTVYKHKAEPRQVINAAVAYLVTDILREVISGGTGTRARIGRPAAGKTGTTQNYCDAWFCGYTPDLAAAVWVGFKDGNTPMRNIHGIKVVGGKFPAQIWSAFMKRALKNVPEHDFADAPRGSLTYISLCDESNKLAGEFCPKVSRHVFVRKYKPKNLKVCDIHKPIPVPNLIGMTQVDAIKALTELKLGSSVVNKPSDAPTGQVFEQNPAEGTGVKEGTIIELSISSGLINNQPQSGEGIAVPNVVGLTLDQAQNELEGSGFLVTGEYRLSDQPAGTVIGQRPPAGYMTQPGSMITLVISGEGGQVVVPNVIGLSEGKASQLLQSKGFSVVVSSDMKKKNVKKYGLGIVSSQSPGSRSRVNEGSQVTIYVTAQ</sequence>
<evidence type="ECO:0000256" key="11">
    <source>
        <dbReference type="ARBA" id="ARBA00023316"/>
    </source>
</evidence>
<comment type="similarity">
    <text evidence="1">In the C-terminal section; belongs to the transpeptidase family.</text>
</comment>
<feature type="domain" description="PASTA" evidence="15">
    <location>
        <begin position="659"/>
        <end position="722"/>
    </location>
</feature>
<dbReference type="InterPro" id="IPR012338">
    <property type="entry name" value="Beta-lactam/transpept-like"/>
</dbReference>
<keyword evidence="3" id="KW-0121">Carboxypeptidase</keyword>
<comment type="caution">
    <text evidence="16">The sequence shown here is derived from an EMBL/GenBank/DDBJ whole genome shotgun (WGS) entry which is preliminary data.</text>
</comment>
<feature type="domain" description="PASTA" evidence="15">
    <location>
        <begin position="798"/>
        <end position="867"/>
    </location>
</feature>
<dbReference type="RefSeq" id="WP_286678024.1">
    <property type="nucleotide sequence ID" value="NZ_MNXI01000052.1"/>
</dbReference>
<dbReference type="InterPro" id="IPR001460">
    <property type="entry name" value="PCN-bd_Tpept"/>
</dbReference>
<accession>A0A2M7TAT4</accession>
<dbReference type="GO" id="GO:0008955">
    <property type="term" value="F:peptidoglycan glycosyltransferase activity"/>
    <property type="evidence" value="ECO:0007669"/>
    <property type="project" value="UniProtKB-EC"/>
</dbReference>
<evidence type="ECO:0000256" key="13">
    <source>
        <dbReference type="ARBA" id="ARBA00049902"/>
    </source>
</evidence>
<dbReference type="GO" id="GO:0009002">
    <property type="term" value="F:serine-type D-Ala-D-Ala carboxypeptidase activity"/>
    <property type="evidence" value="ECO:0007669"/>
    <property type="project" value="UniProtKB-EC"/>
</dbReference>
<dbReference type="InterPro" id="IPR005543">
    <property type="entry name" value="PASTA_dom"/>
</dbReference>
<evidence type="ECO:0000256" key="8">
    <source>
        <dbReference type="ARBA" id="ARBA00022960"/>
    </source>
</evidence>
<evidence type="ECO:0000256" key="1">
    <source>
        <dbReference type="ARBA" id="ARBA00007090"/>
    </source>
</evidence>
<keyword evidence="9" id="KW-0573">Peptidoglycan synthesis</keyword>
<comment type="catalytic activity">
    <reaction evidence="12">
        <text>Preferential cleavage: (Ac)2-L-Lys-D-Ala-|-D-Ala. Also transpeptidation of peptidyl-alanyl moieties that are N-acyl substituents of D-alanine.</text>
        <dbReference type="EC" id="3.4.16.4"/>
    </reaction>
</comment>
<dbReference type="GO" id="GO:0008658">
    <property type="term" value="F:penicillin binding"/>
    <property type="evidence" value="ECO:0007669"/>
    <property type="project" value="InterPro"/>
</dbReference>
<evidence type="ECO:0000313" key="17">
    <source>
        <dbReference type="Proteomes" id="UP000230956"/>
    </source>
</evidence>
<keyword evidence="6" id="KW-0808">Transferase</keyword>
<evidence type="ECO:0000256" key="10">
    <source>
        <dbReference type="ARBA" id="ARBA00023268"/>
    </source>
</evidence>
<dbReference type="Gene3D" id="1.10.3810.10">
    <property type="entry name" value="Biosynthetic peptidoglycan transglycosylase-like"/>
    <property type="match status" value="1"/>
</dbReference>
<keyword evidence="8" id="KW-0133">Cell shape</keyword>